<dbReference type="InterPro" id="IPR001242">
    <property type="entry name" value="Condensation_dom"/>
</dbReference>
<dbReference type="EMBL" id="CP050177">
    <property type="protein sequence ID" value="QIQ04381.1"/>
    <property type="molecule type" value="Genomic_DNA"/>
</dbReference>
<evidence type="ECO:0000313" key="3">
    <source>
        <dbReference type="Proteomes" id="UP000501179"/>
    </source>
</evidence>
<dbReference type="PANTHER" id="PTHR45527:SF1">
    <property type="entry name" value="FATTY ACID SYNTHASE"/>
    <property type="match status" value="1"/>
</dbReference>
<sequence length="501" mass="53227">MSTATDTGATHTAATATATATATDAALGTAASGTLPLTAIQEAMWTAYRMAPDSSAYNIVMPLLLRGPLDPAAMAAAVTAVGDRQELLRSAFTERDGTPVRTAAASAVVRLESLDLRDADTESFHRAVEQAGARPFRLESAPFRVVLVRGPGDRWGLVTAAHHIVSDFTSRWLLVRDLLDAYAGLAAGTEPAWRALPASYTDHAAEELRYTGSEAGARAAGLWRESVAGSPAAELPLDRPRPAVRSLRGGTVVRPLAAEVTDGLGAAADDAGVTPFAYLLGVFQALTHRWTGQENFVLGVPATSRMGRAQRDVIGCFLNTMPLRADFDAASTFREVARQAGERIMRGMINVRYPCSLAFPQATVFRTALFLVQMDRMDPPVPGVPPGERVGPAVPYAGLDVALIDVPQQEGQLDLLLRIEQTPTGVSAVFSYDTDVLDRSTVERFADGYERLLAAAVSSPATLVADVELAGRDETDALLALGAGTTADFGDFDSFENSWDH</sequence>
<dbReference type="GO" id="GO:0005829">
    <property type="term" value="C:cytosol"/>
    <property type="evidence" value="ECO:0007669"/>
    <property type="project" value="TreeGrafter"/>
</dbReference>
<organism evidence="2 3">
    <name type="scientific">Streptomyces liangshanensis</name>
    <dbReference type="NCBI Taxonomy" id="2717324"/>
    <lineage>
        <taxon>Bacteria</taxon>
        <taxon>Bacillati</taxon>
        <taxon>Actinomycetota</taxon>
        <taxon>Actinomycetes</taxon>
        <taxon>Kitasatosporales</taxon>
        <taxon>Streptomycetaceae</taxon>
        <taxon>Streptomyces</taxon>
    </lineage>
</organism>
<dbReference type="RefSeq" id="WP_167032102.1">
    <property type="nucleotide sequence ID" value="NZ_CP050177.1"/>
</dbReference>
<dbReference type="InterPro" id="IPR023213">
    <property type="entry name" value="CAT-like_dom_sf"/>
</dbReference>
<dbReference type="GO" id="GO:0047527">
    <property type="term" value="F:2,3-dihydroxybenzoate-serine ligase activity"/>
    <property type="evidence" value="ECO:0007669"/>
    <property type="project" value="TreeGrafter"/>
</dbReference>
<name>A0A6G9H2D8_9ACTN</name>
<gene>
    <name evidence="2" type="ORF">HA039_20595</name>
</gene>
<keyword evidence="3" id="KW-1185">Reference proteome</keyword>
<dbReference type="KEGG" id="slia:HA039_20595"/>
<protein>
    <submittedName>
        <fullName evidence="2">Peptide synthetase</fullName>
    </submittedName>
</protein>
<dbReference type="GO" id="GO:0008610">
    <property type="term" value="P:lipid biosynthetic process"/>
    <property type="evidence" value="ECO:0007669"/>
    <property type="project" value="UniProtKB-ARBA"/>
</dbReference>
<dbReference type="GO" id="GO:0009366">
    <property type="term" value="C:enterobactin synthetase complex"/>
    <property type="evidence" value="ECO:0007669"/>
    <property type="project" value="TreeGrafter"/>
</dbReference>
<dbReference type="GO" id="GO:0043041">
    <property type="term" value="P:amino acid activation for nonribosomal peptide biosynthetic process"/>
    <property type="evidence" value="ECO:0007669"/>
    <property type="project" value="TreeGrafter"/>
</dbReference>
<dbReference type="AlphaFoldDB" id="A0A6G9H2D8"/>
<dbReference type="GO" id="GO:0031177">
    <property type="term" value="F:phosphopantetheine binding"/>
    <property type="evidence" value="ECO:0007669"/>
    <property type="project" value="TreeGrafter"/>
</dbReference>
<dbReference type="PANTHER" id="PTHR45527">
    <property type="entry name" value="NONRIBOSOMAL PEPTIDE SYNTHETASE"/>
    <property type="match status" value="1"/>
</dbReference>
<reference evidence="2 3" key="1">
    <citation type="submission" date="2020-03" db="EMBL/GenBank/DDBJ databases">
        <title>A novel species.</title>
        <authorList>
            <person name="Gao J."/>
        </authorList>
    </citation>
    <scope>NUCLEOTIDE SEQUENCE [LARGE SCALE GENOMIC DNA]</scope>
    <source>
        <strain evidence="2 3">QMT-12</strain>
    </source>
</reference>
<dbReference type="SUPFAM" id="SSF52777">
    <property type="entry name" value="CoA-dependent acyltransferases"/>
    <property type="match status" value="2"/>
</dbReference>
<dbReference type="Pfam" id="PF00668">
    <property type="entry name" value="Condensation"/>
    <property type="match status" value="1"/>
</dbReference>
<dbReference type="Proteomes" id="UP000501179">
    <property type="component" value="Chromosome"/>
</dbReference>
<proteinExistence type="predicted"/>
<dbReference type="Gene3D" id="3.30.559.10">
    <property type="entry name" value="Chloramphenicol acetyltransferase-like domain"/>
    <property type="match status" value="1"/>
</dbReference>
<evidence type="ECO:0000259" key="1">
    <source>
        <dbReference type="Pfam" id="PF00668"/>
    </source>
</evidence>
<dbReference type="GO" id="GO:0009239">
    <property type="term" value="P:enterobactin biosynthetic process"/>
    <property type="evidence" value="ECO:0007669"/>
    <property type="project" value="TreeGrafter"/>
</dbReference>
<accession>A0A6G9H2D8</accession>
<feature type="domain" description="Condensation" evidence="1">
    <location>
        <begin position="33"/>
        <end position="479"/>
    </location>
</feature>
<evidence type="ECO:0000313" key="2">
    <source>
        <dbReference type="EMBL" id="QIQ04381.1"/>
    </source>
</evidence>
<dbReference type="Gene3D" id="3.30.559.30">
    <property type="entry name" value="Nonribosomal peptide synthetase, condensation domain"/>
    <property type="match status" value="1"/>
</dbReference>